<comment type="caution">
    <text evidence="1">The sequence shown here is derived from an EMBL/GenBank/DDBJ whole genome shotgun (WGS) entry which is preliminary data.</text>
</comment>
<dbReference type="Proteomes" id="UP001197684">
    <property type="component" value="Unassembled WGS sequence"/>
</dbReference>
<name>A0AAW4UIT6_9FIRM</name>
<proteinExistence type="predicted"/>
<feature type="non-terminal residue" evidence="1">
    <location>
        <position position="71"/>
    </location>
</feature>
<gene>
    <name evidence="1" type="ORF">LIZ56_16615</name>
</gene>
<dbReference type="InterPro" id="IPR036565">
    <property type="entry name" value="Mur-like_cat_sf"/>
</dbReference>
<sequence length="71" mass="7715">QAISIGISSENEVVCHVEQHDALGIAFSINDQEHYQIPILGIHNMRNAAIAITVGKLSGLDYETIKTNIAQ</sequence>
<dbReference type="Gene3D" id="3.40.1190.10">
    <property type="entry name" value="Mur-like, catalytic domain"/>
    <property type="match status" value="1"/>
</dbReference>
<protein>
    <submittedName>
        <fullName evidence="1">Uncharacterized protein</fullName>
    </submittedName>
</protein>
<accession>A0AAW4UIT6</accession>
<dbReference type="GO" id="GO:0005524">
    <property type="term" value="F:ATP binding"/>
    <property type="evidence" value="ECO:0007669"/>
    <property type="project" value="InterPro"/>
</dbReference>
<dbReference type="RefSeq" id="WP_306781331.1">
    <property type="nucleotide sequence ID" value="NZ_JAJCJK010000201.1"/>
</dbReference>
<dbReference type="EMBL" id="JAJCJK010000201">
    <property type="protein sequence ID" value="MCB6939996.1"/>
    <property type="molecule type" value="Genomic_DNA"/>
</dbReference>
<evidence type="ECO:0000313" key="1">
    <source>
        <dbReference type="EMBL" id="MCB6939996.1"/>
    </source>
</evidence>
<reference evidence="1" key="1">
    <citation type="submission" date="2021-10" db="EMBL/GenBank/DDBJ databases">
        <title>Collection of gut derived symbiotic bacterial strains cultured from healthy donors.</title>
        <authorList>
            <person name="Lin H."/>
            <person name="Littmann E."/>
            <person name="Kohout C."/>
            <person name="Pamer E.G."/>
        </authorList>
    </citation>
    <scope>NUCLEOTIDE SEQUENCE</scope>
    <source>
        <strain evidence="1">DFI.9.42</strain>
    </source>
</reference>
<feature type="non-terminal residue" evidence="1">
    <location>
        <position position="1"/>
    </location>
</feature>
<evidence type="ECO:0000313" key="2">
    <source>
        <dbReference type="Proteomes" id="UP001197684"/>
    </source>
</evidence>
<dbReference type="SUPFAM" id="SSF53623">
    <property type="entry name" value="MurD-like peptide ligases, catalytic domain"/>
    <property type="match status" value="1"/>
</dbReference>
<organism evidence="1 2">
    <name type="scientific">Agathobacter rectalis</name>
    <dbReference type="NCBI Taxonomy" id="39491"/>
    <lineage>
        <taxon>Bacteria</taxon>
        <taxon>Bacillati</taxon>
        <taxon>Bacillota</taxon>
        <taxon>Clostridia</taxon>
        <taxon>Lachnospirales</taxon>
        <taxon>Lachnospiraceae</taxon>
        <taxon>Agathobacter</taxon>
    </lineage>
</organism>
<dbReference type="AlphaFoldDB" id="A0AAW4UIT6"/>